<dbReference type="GO" id="GO:0016887">
    <property type="term" value="F:ATP hydrolysis activity"/>
    <property type="evidence" value="ECO:0007669"/>
    <property type="project" value="InterPro"/>
</dbReference>
<dbReference type="InterPro" id="IPR050921">
    <property type="entry name" value="T4SS_GSP_E_ATPase"/>
</dbReference>
<dbReference type="AlphaFoldDB" id="A0A031WHW6"/>
<dbReference type="InterPro" id="IPR001482">
    <property type="entry name" value="T2SS/T4SS_dom"/>
</dbReference>
<dbReference type="Gene3D" id="3.30.450.90">
    <property type="match status" value="1"/>
</dbReference>
<reference evidence="6" key="3">
    <citation type="journal article" date="2018" name="Genome Biol.">
        <title>SKESA: strategic k-mer extension for scrupulous assemblies.</title>
        <authorList>
            <person name="Souvorov A."/>
            <person name="Agarwala R."/>
            <person name="Lipman D.J."/>
        </authorList>
    </citation>
    <scope>NUCLEOTIDE SEQUENCE</scope>
    <source>
        <strain evidence="6">HN1000</strain>
    </source>
</reference>
<evidence type="ECO:0000313" key="8">
    <source>
        <dbReference type="EMBL" id="VFD35657.1"/>
    </source>
</evidence>
<dbReference type="NCBIfam" id="TIGR01420">
    <property type="entry name" value="pilT_fam"/>
    <property type="match status" value="1"/>
</dbReference>
<reference evidence="7 9" key="2">
    <citation type="submission" date="2017-02" db="EMBL/GenBank/DDBJ databases">
        <authorList>
            <consortium name="Pathogen Informatics"/>
        </authorList>
    </citation>
    <scope>NUCLEOTIDE SEQUENCE [LARGE SCALE GENOMIC DNA]</scope>
    <source>
        <strain evidence="10">clo34</strain>
        <strain evidence="8">Clo34</strain>
        <strain evidence="7 9">VRECD0157</strain>
    </source>
</reference>
<organism evidence="5">
    <name type="scientific">Clostridioides difficile</name>
    <name type="common">Peptoclostridium difficile</name>
    <dbReference type="NCBI Taxonomy" id="1496"/>
    <lineage>
        <taxon>Bacteria</taxon>
        <taxon>Bacillati</taxon>
        <taxon>Bacillota</taxon>
        <taxon>Clostridia</taxon>
        <taxon>Peptostreptococcales</taxon>
        <taxon>Peptostreptococcaceae</taxon>
        <taxon>Clostridioides</taxon>
    </lineage>
</organism>
<dbReference type="EMBL" id="LK932531">
    <property type="protein sequence ID" value="CDS89848.1"/>
    <property type="molecule type" value="Genomic_DNA"/>
</dbReference>
<reference evidence="6" key="4">
    <citation type="submission" date="2021-06" db="EMBL/GenBank/DDBJ databases">
        <authorList>
            <consortium name="NCBI Pathogen Detection Project"/>
        </authorList>
    </citation>
    <scope>NUCLEOTIDE SEQUENCE</scope>
    <source>
        <strain evidence="6">HN1000</strain>
    </source>
</reference>
<evidence type="ECO:0000313" key="6">
    <source>
        <dbReference type="EMBL" id="HBH1541317.1"/>
    </source>
</evidence>
<dbReference type="InterPro" id="IPR003593">
    <property type="entry name" value="AAA+_ATPase"/>
</dbReference>
<feature type="domain" description="Bacterial type II secretion system protein E" evidence="2">
    <location>
        <begin position="193"/>
        <end position="207"/>
    </location>
</feature>
<evidence type="ECO:0000313" key="9">
    <source>
        <dbReference type="Proteomes" id="UP000189137"/>
    </source>
</evidence>
<protein>
    <submittedName>
        <fullName evidence="4 5">Twitching motility protein</fullName>
    </submittedName>
    <submittedName>
        <fullName evidence="7">Twitching mobility protein</fullName>
    </submittedName>
    <submittedName>
        <fullName evidence="6 8">Twitching motility protein PilT</fullName>
    </submittedName>
</protein>
<accession>A0A031WHW6</accession>
<dbReference type="RefSeq" id="WP_003437872.1">
    <property type="nucleotide sequence ID" value="NZ_AP031492.1"/>
</dbReference>
<evidence type="ECO:0000256" key="1">
    <source>
        <dbReference type="ARBA" id="ARBA00006611"/>
    </source>
</evidence>
<dbReference type="PANTHER" id="PTHR30486">
    <property type="entry name" value="TWITCHING MOTILITY PROTEIN PILT"/>
    <property type="match status" value="1"/>
</dbReference>
<proteinExistence type="inferred from homology"/>
<dbReference type="EMBL" id="LK932770">
    <property type="protein sequence ID" value="CDS92974.1"/>
    <property type="molecule type" value="Genomic_DNA"/>
</dbReference>
<dbReference type="GO" id="GO:0005524">
    <property type="term" value="F:ATP binding"/>
    <property type="evidence" value="ECO:0007669"/>
    <property type="project" value="InterPro"/>
</dbReference>
<dbReference type="Proteomes" id="UP000411588">
    <property type="component" value="Unassembled WGS sequence"/>
</dbReference>
<comment type="similarity">
    <text evidence="1">Belongs to the GSP E family.</text>
</comment>
<dbReference type="EMBL" id="LK932416">
    <property type="protein sequence ID" value="CDS90053.1"/>
    <property type="molecule type" value="Genomic_DNA"/>
</dbReference>
<evidence type="ECO:0000313" key="3">
    <source>
        <dbReference type="EMBL" id="CDS89848.1"/>
    </source>
</evidence>
<name>A0A031WHW6_CLODI</name>
<gene>
    <name evidence="4" type="primary">pilT</name>
    <name evidence="5" type="ORF">BN1095_1280005</name>
    <name evidence="3" type="ORF">BN1096_760090</name>
    <name evidence="4" type="ORF">BN1097_760093</name>
    <name evidence="6" type="ORF">KRM00_000776</name>
    <name evidence="8" type="ORF">SAMEA1402399_03634</name>
    <name evidence="7" type="ORF">SAMEA3375112_02948</name>
</gene>
<dbReference type="Proteomes" id="UP000189137">
    <property type="component" value="Unassembled WGS sequence"/>
</dbReference>
<sequence>MYIYDLLEQGIRLNASDIHITVGTNPVARVKGGFVKLSEQILTSEVTMQMAKDIAGESMFKVIEEHGEADFSASLKTGERFRVNAYRQKGNYAIAIRTITAEIPTFEKLGLPESIKSFTEKHKGLVLVTGPTGSGKSTTLASMINIINEKQQKHIITLEDPIEYVHHHKQSLVNQREVGTDTESFHSALRAILRQDPDVILIGEMRDPETVSIALTAAETGHLVFSTLHTVGAAKTIDRIVDMFQPSQQQQIKTQLSTVCEGVVSQQLLPTADGKGRIAAIELMFATPAIKNLIREGKTYQIPNMIQTGVKVGMKTMDQDLMELYKNGKITKDMALSRCTDQEFMTRMIGGVNYNGYYNR</sequence>
<dbReference type="GeneID" id="66355967"/>
<dbReference type="InterPro" id="IPR027417">
    <property type="entry name" value="P-loop_NTPase"/>
</dbReference>
<reference evidence="5" key="1">
    <citation type="submission" date="2014-07" db="EMBL/GenBank/DDBJ databases">
        <authorList>
            <person name="Monot Marc"/>
        </authorList>
    </citation>
    <scope>NUCLEOTIDE SEQUENCE</scope>
    <source>
        <strain evidence="5">7032989</strain>
        <strain evidence="4">7032994</strain>
    </source>
</reference>
<dbReference type="EMBL" id="CAADAN010000018">
    <property type="protein sequence ID" value="VFD35657.1"/>
    <property type="molecule type" value="Genomic_DNA"/>
</dbReference>
<dbReference type="InterPro" id="IPR006321">
    <property type="entry name" value="PilT/PilU"/>
</dbReference>
<dbReference type="Gene3D" id="3.40.50.300">
    <property type="entry name" value="P-loop containing nucleotide triphosphate hydrolases"/>
    <property type="match status" value="1"/>
</dbReference>
<evidence type="ECO:0000313" key="4">
    <source>
        <dbReference type="EMBL" id="CDS90053.1"/>
    </source>
</evidence>
<evidence type="ECO:0000313" key="5">
    <source>
        <dbReference type="EMBL" id="CDS92974.1"/>
    </source>
</evidence>
<dbReference type="SUPFAM" id="SSF52540">
    <property type="entry name" value="P-loop containing nucleoside triphosphate hydrolases"/>
    <property type="match status" value="1"/>
</dbReference>
<dbReference type="EMBL" id="DAEPXK010000006">
    <property type="protein sequence ID" value="HBH1541317.1"/>
    <property type="molecule type" value="Genomic_DNA"/>
</dbReference>
<dbReference type="EMBL" id="FUPS01000011">
    <property type="protein sequence ID" value="SJS82077.1"/>
    <property type="molecule type" value="Genomic_DNA"/>
</dbReference>
<dbReference type="CDD" id="cd01131">
    <property type="entry name" value="PilT"/>
    <property type="match status" value="1"/>
</dbReference>
<dbReference type="Proteomes" id="UP000878956">
    <property type="component" value="Unassembled WGS sequence"/>
</dbReference>
<dbReference type="PATRIC" id="fig|1496.1373.peg.371"/>
<dbReference type="Pfam" id="PF00437">
    <property type="entry name" value="T2SSE"/>
    <property type="match status" value="1"/>
</dbReference>
<evidence type="ECO:0000313" key="10">
    <source>
        <dbReference type="Proteomes" id="UP000411588"/>
    </source>
</evidence>
<evidence type="ECO:0000313" key="7">
    <source>
        <dbReference type="EMBL" id="SJS82077.1"/>
    </source>
</evidence>
<evidence type="ECO:0000259" key="2">
    <source>
        <dbReference type="PROSITE" id="PS00662"/>
    </source>
</evidence>
<dbReference type="PROSITE" id="PS00662">
    <property type="entry name" value="T2SP_E"/>
    <property type="match status" value="1"/>
</dbReference>
<dbReference type="SMART" id="SM00382">
    <property type="entry name" value="AAA"/>
    <property type="match status" value="1"/>
</dbReference>